<dbReference type="InterPro" id="IPR003959">
    <property type="entry name" value="ATPase_AAA_core"/>
</dbReference>
<evidence type="ECO:0000313" key="12">
    <source>
        <dbReference type="Proteomes" id="UP001153069"/>
    </source>
</evidence>
<dbReference type="FunFam" id="3.40.50.300:FF:000010">
    <property type="entry name" value="Chaperone clpB 1, putative"/>
    <property type="match status" value="1"/>
</dbReference>
<dbReference type="Gene3D" id="3.40.50.300">
    <property type="entry name" value="P-loop containing nucleotide triphosphate hydrolases"/>
    <property type="match status" value="3"/>
</dbReference>
<feature type="domain" description="Clp R" evidence="10">
    <location>
        <begin position="2"/>
        <end position="147"/>
    </location>
</feature>
<dbReference type="InterPro" id="IPR036628">
    <property type="entry name" value="Clp_N_dom_sf"/>
</dbReference>
<keyword evidence="2 6" id="KW-0677">Repeat</keyword>
<evidence type="ECO:0000259" key="10">
    <source>
        <dbReference type="PROSITE" id="PS51903"/>
    </source>
</evidence>
<dbReference type="CDD" id="cd00009">
    <property type="entry name" value="AAA"/>
    <property type="match status" value="1"/>
</dbReference>
<evidence type="ECO:0000256" key="7">
    <source>
        <dbReference type="RuleBase" id="RU004432"/>
    </source>
</evidence>
<dbReference type="InterPro" id="IPR019489">
    <property type="entry name" value="Clp_ATPase_C"/>
</dbReference>
<dbReference type="InterPro" id="IPR027417">
    <property type="entry name" value="P-loop_NTPase"/>
</dbReference>
<evidence type="ECO:0000256" key="2">
    <source>
        <dbReference type="ARBA" id="ARBA00022737"/>
    </source>
</evidence>
<dbReference type="InterPro" id="IPR003593">
    <property type="entry name" value="AAA+_ATPase"/>
</dbReference>
<dbReference type="SMART" id="SM00382">
    <property type="entry name" value="AAA"/>
    <property type="match status" value="2"/>
</dbReference>
<proteinExistence type="inferred from homology"/>
<dbReference type="Pfam" id="PF10431">
    <property type="entry name" value="ClpB_D2-small"/>
    <property type="match status" value="1"/>
</dbReference>
<accession>A0A9N8EQ48</accession>
<dbReference type="Proteomes" id="UP001153069">
    <property type="component" value="Unassembled WGS sequence"/>
</dbReference>
<dbReference type="InterPro" id="IPR018368">
    <property type="entry name" value="ClpA/B_CS1"/>
</dbReference>
<feature type="compositionally biased region" description="Basic residues" evidence="9">
    <location>
        <begin position="879"/>
        <end position="888"/>
    </location>
</feature>
<feature type="region of interest" description="Disordered" evidence="9">
    <location>
        <begin position="857"/>
        <end position="917"/>
    </location>
</feature>
<reference evidence="11" key="1">
    <citation type="submission" date="2020-06" db="EMBL/GenBank/DDBJ databases">
        <authorList>
            <consortium name="Plant Systems Biology data submission"/>
        </authorList>
    </citation>
    <scope>NUCLEOTIDE SEQUENCE</scope>
    <source>
        <strain evidence="11">D6</strain>
    </source>
</reference>
<evidence type="ECO:0000256" key="3">
    <source>
        <dbReference type="ARBA" id="ARBA00022741"/>
    </source>
</evidence>
<dbReference type="InterPro" id="IPR028299">
    <property type="entry name" value="ClpA/B_CS2"/>
</dbReference>
<comment type="caution">
    <text evidence="11">The sequence shown here is derived from an EMBL/GenBank/DDBJ whole genome shotgun (WGS) entry which is preliminary data.</text>
</comment>
<dbReference type="FunFam" id="3.40.50.300:FF:000025">
    <property type="entry name" value="ATP-dependent Clp protease subunit"/>
    <property type="match status" value="1"/>
</dbReference>
<keyword evidence="5 7" id="KW-0143">Chaperone</keyword>
<dbReference type="OrthoDB" id="47330at2759"/>
<keyword evidence="12" id="KW-1185">Reference proteome</keyword>
<dbReference type="Pfam" id="PF17871">
    <property type="entry name" value="AAA_lid_9"/>
    <property type="match status" value="1"/>
</dbReference>
<dbReference type="InterPro" id="IPR001270">
    <property type="entry name" value="ClpA/B"/>
</dbReference>
<keyword evidence="8" id="KW-0175">Coiled coil</keyword>
<dbReference type="CDD" id="cd19499">
    <property type="entry name" value="RecA-like_ClpB_Hsp104-like"/>
    <property type="match status" value="1"/>
</dbReference>
<dbReference type="AlphaFoldDB" id="A0A9N8EQ48"/>
<dbReference type="PANTHER" id="PTHR11638">
    <property type="entry name" value="ATP-DEPENDENT CLP PROTEASE"/>
    <property type="match status" value="1"/>
</dbReference>
<dbReference type="Gene3D" id="1.10.1780.10">
    <property type="entry name" value="Clp, N-terminal domain"/>
    <property type="match status" value="1"/>
</dbReference>
<dbReference type="FunFam" id="3.40.50.300:FF:000120">
    <property type="entry name" value="ATP-dependent chaperone ClpB"/>
    <property type="match status" value="1"/>
</dbReference>
<dbReference type="Gene3D" id="1.10.8.60">
    <property type="match status" value="1"/>
</dbReference>
<dbReference type="PROSITE" id="PS51903">
    <property type="entry name" value="CLP_R"/>
    <property type="match status" value="1"/>
</dbReference>
<keyword evidence="4 7" id="KW-0067">ATP-binding</keyword>
<keyword evidence="3 7" id="KW-0547">Nucleotide-binding</keyword>
<dbReference type="GO" id="GO:0034605">
    <property type="term" value="P:cellular response to heat"/>
    <property type="evidence" value="ECO:0007669"/>
    <property type="project" value="TreeGrafter"/>
</dbReference>
<feature type="coiled-coil region" evidence="8">
    <location>
        <begin position="413"/>
        <end position="493"/>
    </location>
</feature>
<evidence type="ECO:0000313" key="11">
    <source>
        <dbReference type="EMBL" id="CAB9524733.1"/>
    </source>
</evidence>
<dbReference type="InterPro" id="IPR004176">
    <property type="entry name" value="Clp_R_N"/>
</dbReference>
<dbReference type="SUPFAM" id="SSF52540">
    <property type="entry name" value="P-loop containing nucleoside triphosphate hydrolases"/>
    <property type="match status" value="2"/>
</dbReference>
<sequence length="917" mass="100998">MTERTITDATSKTIERALNIARDNGNSTADPIHLAAAIFENDDGVGARIFSRAEGNAEVTTLRRELQKLLLKKPSQQPDPLEASPSNSLATLLQRASKAAKANGDALLSVDMLALALFEDSECKNAFKTTGLAKKAAQKAVDDLRGGRKVTSASAEDQYEALEKYGVDLVQVAEEGKLDPVIGRDEEIRRLVQILSRRTKNNPILVGPPGSGKTSIVEGLARRILEGDVPETLKGVSLRTLDMGALVAGAKYRGEFEERLKAVLDEVKQAQGRIVLFVDEIHLVVGAGKTDGAMDAANLLKPLLARGELHMIGATTTEEYRQHIEKDSALERRFQQVRVNEPSVENTVSMLRGLTDKYESHHGIRISDAALVAAVQLSDRYITNRFLPDKAIDLVDEACATKRTALDSRPEKIDQLERRILQLQIEDTALAREKGKETKKRRKAIQEEIANLKDELSPLTAKWEADRGRANELKSVKERLSELEAKAASAERVGDHSKAADLRYYAIPDLKLHLEKISREEEERKAAAAAKDDDSMVSEVVTVQDIADIVGRWTGIPVARLSQTDRQRLLNLDERLKERVIGQDEAITEVTDCILRSKAGLARENQPTGSFLFLGSSGVGKTELAKALFSELYDGDERHLVRIDMSEYTEQHSVARLVGAPPGYVGHDEGGQLTEAVRRRPYTVVLFDEVEKAHPRVLTLLLQVLDEGRLTDSKGRTVDFTNTTIILTSNIGSQLLLNISDDSEESKDVAHKAVMEQVQARFLPEFLNRLSAIVMFNALGSSQLEKIVQKAMLGVKRRLASRGVKVVLESSGAKSVLAASYDPSYGARPVERYLEKSVVTTLSRMLISGELSSGTTVHIEAEDSSSDEEDSMDSCGLPLKKKSRKSGLRFRVVEDTSPEAMEGVNQSADDNWEMMNE</sequence>
<organism evidence="11 12">
    <name type="scientific">Seminavis robusta</name>
    <dbReference type="NCBI Taxonomy" id="568900"/>
    <lineage>
        <taxon>Eukaryota</taxon>
        <taxon>Sar</taxon>
        <taxon>Stramenopiles</taxon>
        <taxon>Ochrophyta</taxon>
        <taxon>Bacillariophyta</taxon>
        <taxon>Bacillariophyceae</taxon>
        <taxon>Bacillariophycidae</taxon>
        <taxon>Naviculales</taxon>
        <taxon>Naviculaceae</taxon>
        <taxon>Seminavis</taxon>
    </lineage>
</organism>
<dbReference type="PRINTS" id="PR00300">
    <property type="entry name" value="CLPPROTEASEA"/>
</dbReference>
<dbReference type="SUPFAM" id="SSF81923">
    <property type="entry name" value="Double Clp-N motif"/>
    <property type="match status" value="1"/>
</dbReference>
<dbReference type="InterPro" id="IPR050130">
    <property type="entry name" value="ClpA_ClpB"/>
</dbReference>
<dbReference type="SMART" id="SM01086">
    <property type="entry name" value="ClpB_D2-small"/>
    <property type="match status" value="1"/>
</dbReference>
<dbReference type="GO" id="GO:0005737">
    <property type="term" value="C:cytoplasm"/>
    <property type="evidence" value="ECO:0007669"/>
    <property type="project" value="TreeGrafter"/>
</dbReference>
<evidence type="ECO:0000256" key="4">
    <source>
        <dbReference type="ARBA" id="ARBA00022840"/>
    </source>
</evidence>
<dbReference type="GO" id="GO:0005524">
    <property type="term" value="F:ATP binding"/>
    <property type="evidence" value="ECO:0007669"/>
    <property type="project" value="UniProtKB-KW"/>
</dbReference>
<feature type="compositionally biased region" description="Acidic residues" evidence="9">
    <location>
        <begin position="862"/>
        <end position="872"/>
    </location>
</feature>
<dbReference type="Pfam" id="PF07724">
    <property type="entry name" value="AAA_2"/>
    <property type="match status" value="1"/>
</dbReference>
<comment type="similarity">
    <text evidence="1 7">Belongs to the ClpA/ClpB family.</text>
</comment>
<gene>
    <name evidence="11" type="ORF">SEMRO_1577_G283580.1</name>
</gene>
<dbReference type="GO" id="GO:0016887">
    <property type="term" value="F:ATP hydrolysis activity"/>
    <property type="evidence" value="ECO:0007669"/>
    <property type="project" value="InterPro"/>
</dbReference>
<evidence type="ECO:0000256" key="1">
    <source>
        <dbReference type="ARBA" id="ARBA00008675"/>
    </source>
</evidence>
<dbReference type="PROSITE" id="PS00870">
    <property type="entry name" value="CLPAB_1"/>
    <property type="match status" value="1"/>
</dbReference>
<name>A0A9N8EQ48_9STRA</name>
<protein>
    <submittedName>
        <fullName evidence="11">Protein ClpB</fullName>
    </submittedName>
</protein>
<dbReference type="PANTHER" id="PTHR11638:SF18">
    <property type="entry name" value="HEAT SHOCK PROTEIN 104"/>
    <property type="match status" value="1"/>
</dbReference>
<evidence type="ECO:0000256" key="9">
    <source>
        <dbReference type="SAM" id="MobiDB-lite"/>
    </source>
</evidence>
<dbReference type="PROSITE" id="PS00871">
    <property type="entry name" value="CLPAB_2"/>
    <property type="match status" value="1"/>
</dbReference>
<evidence type="ECO:0000256" key="5">
    <source>
        <dbReference type="ARBA" id="ARBA00023186"/>
    </source>
</evidence>
<dbReference type="Pfam" id="PF00004">
    <property type="entry name" value="AAA"/>
    <property type="match status" value="1"/>
</dbReference>
<dbReference type="EMBL" id="CAICTM010001575">
    <property type="protein sequence ID" value="CAB9524733.1"/>
    <property type="molecule type" value="Genomic_DNA"/>
</dbReference>
<dbReference type="Pfam" id="PF02861">
    <property type="entry name" value="Clp_N"/>
    <property type="match status" value="1"/>
</dbReference>
<dbReference type="InterPro" id="IPR041546">
    <property type="entry name" value="ClpA/ClpB_AAA_lid"/>
</dbReference>
<evidence type="ECO:0000256" key="8">
    <source>
        <dbReference type="SAM" id="Coils"/>
    </source>
</evidence>
<evidence type="ECO:0000256" key="6">
    <source>
        <dbReference type="PROSITE-ProRule" id="PRU01251"/>
    </source>
</evidence>